<feature type="region of interest" description="Disordered" evidence="1">
    <location>
        <begin position="1"/>
        <end position="71"/>
    </location>
</feature>
<protein>
    <recommendedName>
        <fullName evidence="4">Maintenance of telomere capping protein 1</fullName>
    </recommendedName>
</protein>
<name>A0A4P9Z840_9ASCO</name>
<reference evidence="3" key="1">
    <citation type="journal article" date="2018" name="Nat. Microbiol.">
        <title>Leveraging single-cell genomics to expand the fungal tree of life.</title>
        <authorList>
            <person name="Ahrendt S.R."/>
            <person name="Quandt C.A."/>
            <person name="Ciobanu D."/>
            <person name="Clum A."/>
            <person name="Salamov A."/>
            <person name="Andreopoulos B."/>
            <person name="Cheng J.F."/>
            <person name="Woyke T."/>
            <person name="Pelin A."/>
            <person name="Henrissat B."/>
            <person name="Reynolds N.K."/>
            <person name="Benny G.L."/>
            <person name="Smith M.E."/>
            <person name="James T.Y."/>
            <person name="Grigoriev I.V."/>
        </authorList>
    </citation>
    <scope>NUCLEOTIDE SEQUENCE [LARGE SCALE GENOMIC DNA]</scope>
    <source>
        <strain evidence="3">Baker2002</strain>
    </source>
</reference>
<evidence type="ECO:0000313" key="2">
    <source>
        <dbReference type="EMBL" id="RKP28392.1"/>
    </source>
</evidence>
<organism evidence="2 3">
    <name type="scientific">Metschnikowia bicuspidata</name>
    <dbReference type="NCBI Taxonomy" id="27322"/>
    <lineage>
        <taxon>Eukaryota</taxon>
        <taxon>Fungi</taxon>
        <taxon>Dikarya</taxon>
        <taxon>Ascomycota</taxon>
        <taxon>Saccharomycotina</taxon>
        <taxon>Pichiomycetes</taxon>
        <taxon>Metschnikowiaceae</taxon>
        <taxon>Metschnikowia</taxon>
    </lineage>
</organism>
<proteinExistence type="predicted"/>
<feature type="region of interest" description="Disordered" evidence="1">
    <location>
        <begin position="100"/>
        <end position="131"/>
    </location>
</feature>
<evidence type="ECO:0008006" key="4">
    <source>
        <dbReference type="Google" id="ProtNLM"/>
    </source>
</evidence>
<dbReference type="PANTHER" id="PTHR28265">
    <property type="entry name" value="MAINTENANCE OF TELOMERE CAPPING PROTEIN 1"/>
    <property type="match status" value="1"/>
</dbReference>
<dbReference type="Pfam" id="PF10310">
    <property type="entry name" value="DUF5427"/>
    <property type="match status" value="1"/>
</dbReference>
<dbReference type="Proteomes" id="UP000268321">
    <property type="component" value="Unassembled WGS sequence"/>
</dbReference>
<dbReference type="PANTHER" id="PTHR28265:SF1">
    <property type="entry name" value="MAINTENANCE OF TELOMERE CAPPING PROTEIN 1"/>
    <property type="match status" value="1"/>
</dbReference>
<accession>A0A4P9Z840</accession>
<dbReference type="EMBL" id="ML004900">
    <property type="protein sequence ID" value="RKP28392.1"/>
    <property type="molecule type" value="Genomic_DNA"/>
</dbReference>
<feature type="compositionally biased region" description="Basic and acidic residues" evidence="1">
    <location>
        <begin position="27"/>
        <end position="71"/>
    </location>
</feature>
<evidence type="ECO:0000313" key="3">
    <source>
        <dbReference type="Proteomes" id="UP000268321"/>
    </source>
</evidence>
<gene>
    <name evidence="2" type="ORF">METBISCDRAFT_20678</name>
</gene>
<dbReference type="InterPro" id="IPR018814">
    <property type="entry name" value="DUF5427"/>
</dbReference>
<dbReference type="AlphaFoldDB" id="A0A4P9Z840"/>
<feature type="compositionally biased region" description="Acidic residues" evidence="1">
    <location>
        <begin position="1"/>
        <end position="10"/>
    </location>
</feature>
<evidence type="ECO:0000256" key="1">
    <source>
        <dbReference type="SAM" id="MobiDB-lite"/>
    </source>
</evidence>
<sequence>MSNNDADDVLDFINSLPDPKSTPKAPGDAKVESNDDFKDFLDELSAHEKAGKGLTRSKLEPKKRDELMESRRPLSAKVLCAPTRHPVPSAVPELKASAVITPPSALPTPTQTSETPGTNPRAPFPQEPEKEATVHPISSISLWWNTEGLSKVLSLWGLLASNASHLGETTFQLASNTSQQLSHQKHKFLTENQGLEAEQITYITGKLNLILSTVSQQIKEGLIDKDDEILNIFLVCDWQNTTEFDALCARKFDAVMDQIEGGVSVTVSNFNHKHENFDCAKGSHYDLGMFYGKAIDGEKLCFANLENSINDYLKIQESQDGQNKAEGQQKDNAEAEIATSNVFIAIQPICTGQEPVTPIPESNAPSATTAASSSSFCTSLVFIEANNANSFAFTLILKDITNNITIVSKSQPFPVRWARWLAGQSKDVDAIFSAEDGESGVDPSDWVNGCIKNGLELSFAVLAQEYIINRMGI</sequence>
<feature type="compositionally biased region" description="Polar residues" evidence="1">
    <location>
        <begin position="107"/>
        <end position="118"/>
    </location>
</feature>
<dbReference type="OrthoDB" id="5594977at2759"/>
<keyword evidence="3" id="KW-1185">Reference proteome</keyword>